<feature type="non-terminal residue" evidence="2">
    <location>
        <position position="1"/>
    </location>
</feature>
<gene>
    <name evidence="2" type="ORF">PHLGIDRAFT_130465</name>
</gene>
<feature type="compositionally biased region" description="Low complexity" evidence="1">
    <location>
        <begin position="1"/>
        <end position="11"/>
    </location>
</feature>
<dbReference type="AlphaFoldDB" id="A0A0C3RRU0"/>
<sequence length="97" mass="10808">SCASSSASTPRGARRTRRSCARSTGGTCAGWRRTSQRCCPWSTSARPGPRRCGRAGRGGQRRRWRLKSSRCTQQAARPETPRARCTTRTKTAPRWNL</sequence>
<dbReference type="EMBL" id="KN840646">
    <property type="protein sequence ID" value="KIP02886.1"/>
    <property type="molecule type" value="Genomic_DNA"/>
</dbReference>
<name>A0A0C3RRU0_PHLG1</name>
<proteinExistence type="predicted"/>
<reference evidence="2 3" key="1">
    <citation type="journal article" date="2014" name="PLoS Genet.">
        <title>Analysis of the Phlebiopsis gigantea genome, transcriptome and secretome provides insight into its pioneer colonization strategies of wood.</title>
        <authorList>
            <person name="Hori C."/>
            <person name="Ishida T."/>
            <person name="Igarashi K."/>
            <person name="Samejima M."/>
            <person name="Suzuki H."/>
            <person name="Master E."/>
            <person name="Ferreira P."/>
            <person name="Ruiz-Duenas F.J."/>
            <person name="Held B."/>
            <person name="Canessa P."/>
            <person name="Larrondo L.F."/>
            <person name="Schmoll M."/>
            <person name="Druzhinina I.S."/>
            <person name="Kubicek C.P."/>
            <person name="Gaskell J.A."/>
            <person name="Kersten P."/>
            <person name="St John F."/>
            <person name="Glasner J."/>
            <person name="Sabat G."/>
            <person name="Splinter BonDurant S."/>
            <person name="Syed K."/>
            <person name="Yadav J."/>
            <person name="Mgbeahuruike A.C."/>
            <person name="Kovalchuk A."/>
            <person name="Asiegbu F.O."/>
            <person name="Lackner G."/>
            <person name="Hoffmeister D."/>
            <person name="Rencoret J."/>
            <person name="Gutierrez A."/>
            <person name="Sun H."/>
            <person name="Lindquist E."/>
            <person name="Barry K."/>
            <person name="Riley R."/>
            <person name="Grigoriev I.V."/>
            <person name="Henrissat B."/>
            <person name="Kues U."/>
            <person name="Berka R.M."/>
            <person name="Martinez A.T."/>
            <person name="Covert S.F."/>
            <person name="Blanchette R.A."/>
            <person name="Cullen D."/>
        </authorList>
    </citation>
    <scope>NUCLEOTIDE SEQUENCE [LARGE SCALE GENOMIC DNA]</scope>
    <source>
        <strain evidence="2 3">11061_1 CR5-6</strain>
    </source>
</reference>
<dbReference type="Proteomes" id="UP000053257">
    <property type="component" value="Unassembled WGS sequence"/>
</dbReference>
<evidence type="ECO:0000313" key="3">
    <source>
        <dbReference type="Proteomes" id="UP000053257"/>
    </source>
</evidence>
<evidence type="ECO:0000256" key="1">
    <source>
        <dbReference type="SAM" id="MobiDB-lite"/>
    </source>
</evidence>
<organism evidence="2 3">
    <name type="scientific">Phlebiopsis gigantea (strain 11061_1 CR5-6)</name>
    <name type="common">White-rot fungus</name>
    <name type="synonym">Peniophora gigantea</name>
    <dbReference type="NCBI Taxonomy" id="745531"/>
    <lineage>
        <taxon>Eukaryota</taxon>
        <taxon>Fungi</taxon>
        <taxon>Dikarya</taxon>
        <taxon>Basidiomycota</taxon>
        <taxon>Agaricomycotina</taxon>
        <taxon>Agaricomycetes</taxon>
        <taxon>Polyporales</taxon>
        <taxon>Phanerochaetaceae</taxon>
        <taxon>Phlebiopsis</taxon>
    </lineage>
</organism>
<feature type="compositionally biased region" description="Basic residues" evidence="1">
    <location>
        <begin position="48"/>
        <end position="68"/>
    </location>
</feature>
<keyword evidence="3" id="KW-1185">Reference proteome</keyword>
<protein>
    <submittedName>
        <fullName evidence="2">Uncharacterized protein</fullName>
    </submittedName>
</protein>
<feature type="region of interest" description="Disordered" evidence="1">
    <location>
        <begin position="1"/>
        <end position="29"/>
    </location>
</feature>
<dbReference type="HOGENOM" id="CLU_2352323_0_0_1"/>
<feature type="region of interest" description="Disordered" evidence="1">
    <location>
        <begin position="41"/>
        <end position="97"/>
    </location>
</feature>
<evidence type="ECO:0000313" key="2">
    <source>
        <dbReference type="EMBL" id="KIP02886.1"/>
    </source>
</evidence>
<accession>A0A0C3RRU0</accession>